<reference evidence="8" key="1">
    <citation type="submission" date="2020-12" db="EMBL/GenBank/DDBJ databases">
        <title>Metabolic potential, ecology and presence of endohyphal bacteria is reflected in genomic diversity of Mucoromycotina.</title>
        <authorList>
            <person name="Muszewska A."/>
            <person name="Okrasinska A."/>
            <person name="Steczkiewicz K."/>
            <person name="Drgas O."/>
            <person name="Orlowska M."/>
            <person name="Perlinska-Lenart U."/>
            <person name="Aleksandrzak-Piekarczyk T."/>
            <person name="Szatraj K."/>
            <person name="Zielenkiewicz U."/>
            <person name="Pilsyk S."/>
            <person name="Malc E."/>
            <person name="Mieczkowski P."/>
            <person name="Kruszewska J.S."/>
            <person name="Biernat P."/>
            <person name="Pawlowska J."/>
        </authorList>
    </citation>
    <scope>NUCLEOTIDE SEQUENCE</scope>
    <source>
        <strain evidence="8">WA0000067209</strain>
    </source>
</reference>
<dbReference type="EMBL" id="JAEPQZ010000004">
    <property type="protein sequence ID" value="KAG2182253.1"/>
    <property type="molecule type" value="Genomic_DNA"/>
</dbReference>
<dbReference type="Proteomes" id="UP000654370">
    <property type="component" value="Unassembled WGS sequence"/>
</dbReference>
<evidence type="ECO:0000256" key="5">
    <source>
        <dbReference type="SAM" id="MobiDB-lite"/>
    </source>
</evidence>
<evidence type="ECO:0000313" key="9">
    <source>
        <dbReference type="Proteomes" id="UP000654370"/>
    </source>
</evidence>
<feature type="transmembrane region" description="Helical" evidence="6">
    <location>
        <begin position="159"/>
        <end position="180"/>
    </location>
</feature>
<feature type="compositionally biased region" description="Polar residues" evidence="5">
    <location>
        <begin position="288"/>
        <end position="297"/>
    </location>
</feature>
<evidence type="ECO:0000256" key="6">
    <source>
        <dbReference type="SAM" id="Phobius"/>
    </source>
</evidence>
<dbReference type="PANTHER" id="PTHR37451">
    <property type="entry name" value="MARVEL DOMAIN"/>
    <property type="match status" value="1"/>
</dbReference>
<feature type="transmembrane region" description="Helical" evidence="6">
    <location>
        <begin position="101"/>
        <end position="121"/>
    </location>
</feature>
<dbReference type="AlphaFoldDB" id="A0A8H7PXU8"/>
<comment type="caution">
    <text evidence="8">The sequence shown here is derived from an EMBL/GenBank/DDBJ whole genome shotgun (WGS) entry which is preliminary data.</text>
</comment>
<evidence type="ECO:0000256" key="1">
    <source>
        <dbReference type="ARBA" id="ARBA00004141"/>
    </source>
</evidence>
<feature type="transmembrane region" description="Helical" evidence="6">
    <location>
        <begin position="23"/>
        <end position="46"/>
    </location>
</feature>
<sequence>MAFTVQLPITVPSNMPNLSTVKFWLHIIQFALTLLTIIIIAPVIGIEAKYWGGSKAGPNWTLVVCIITLLAPVAMIYFPWAYDRQDKFKVLGKFFIKSRTALVLTGFNSLLWATAAIAMTVHSTDAANCALDSDLEKSDGSYASSWANQCNCGKAAAGFAWLTTFAWLGTVAVSAIVMYTEKQQIQQNLKTHEMNAAADRHGEPPMDPSYRPYDEEEFDGGVGGAGSYEQMPLNSPAPEMHQQAPYYDHSPPARPQSHSPDYHGYDSPTPMSIPMPQPTPGPVYGEPTTYQPPQTYDNGAHNGYYRQ</sequence>
<evidence type="ECO:0000256" key="4">
    <source>
        <dbReference type="ARBA" id="ARBA00023136"/>
    </source>
</evidence>
<proteinExistence type="predicted"/>
<name>A0A8H7PXU8_MORIS</name>
<evidence type="ECO:0000313" key="8">
    <source>
        <dbReference type="EMBL" id="KAG2182253.1"/>
    </source>
</evidence>
<comment type="subcellular location">
    <subcellularLocation>
        <location evidence="1">Membrane</location>
        <topology evidence="1">Multi-pass membrane protein</topology>
    </subcellularLocation>
</comment>
<keyword evidence="2 6" id="KW-0812">Transmembrane</keyword>
<dbReference type="OrthoDB" id="2218151at2759"/>
<keyword evidence="9" id="KW-1185">Reference proteome</keyword>
<dbReference type="InterPro" id="IPR008253">
    <property type="entry name" value="Marvel"/>
</dbReference>
<feature type="domain" description="MARVEL" evidence="7">
    <location>
        <begin position="22"/>
        <end position="172"/>
    </location>
</feature>
<accession>A0A8H7PXU8</accession>
<keyword evidence="4 6" id="KW-0472">Membrane</keyword>
<protein>
    <recommendedName>
        <fullName evidence="7">MARVEL domain-containing protein</fullName>
    </recommendedName>
</protein>
<organism evidence="8 9">
    <name type="scientific">Mortierella isabellina</name>
    <name type="common">Filamentous fungus</name>
    <name type="synonym">Umbelopsis isabellina</name>
    <dbReference type="NCBI Taxonomy" id="91625"/>
    <lineage>
        <taxon>Eukaryota</taxon>
        <taxon>Fungi</taxon>
        <taxon>Fungi incertae sedis</taxon>
        <taxon>Mucoromycota</taxon>
        <taxon>Mucoromycotina</taxon>
        <taxon>Umbelopsidomycetes</taxon>
        <taxon>Umbelopsidales</taxon>
        <taxon>Umbelopsidaceae</taxon>
        <taxon>Umbelopsis</taxon>
    </lineage>
</organism>
<feature type="region of interest" description="Disordered" evidence="5">
    <location>
        <begin position="198"/>
        <end position="307"/>
    </location>
</feature>
<feature type="compositionally biased region" description="Pro residues" evidence="5">
    <location>
        <begin position="271"/>
        <end position="281"/>
    </location>
</feature>
<keyword evidence="3 6" id="KW-1133">Transmembrane helix</keyword>
<evidence type="ECO:0000259" key="7">
    <source>
        <dbReference type="Pfam" id="PF01284"/>
    </source>
</evidence>
<evidence type="ECO:0000256" key="3">
    <source>
        <dbReference type="ARBA" id="ARBA00022989"/>
    </source>
</evidence>
<dbReference type="PANTHER" id="PTHR37451:SF1">
    <property type="entry name" value="MARVEL DOMAIN-CONTAINING PROTEIN"/>
    <property type="match status" value="1"/>
</dbReference>
<dbReference type="GO" id="GO:0016020">
    <property type="term" value="C:membrane"/>
    <property type="evidence" value="ECO:0007669"/>
    <property type="project" value="UniProtKB-SubCell"/>
</dbReference>
<evidence type="ECO:0000256" key="2">
    <source>
        <dbReference type="ARBA" id="ARBA00022692"/>
    </source>
</evidence>
<gene>
    <name evidence="8" type="ORF">INT43_007180</name>
</gene>
<dbReference type="Pfam" id="PF01284">
    <property type="entry name" value="MARVEL"/>
    <property type="match status" value="1"/>
</dbReference>
<feature type="transmembrane region" description="Helical" evidence="6">
    <location>
        <begin position="58"/>
        <end position="80"/>
    </location>
</feature>